<evidence type="ECO:0000256" key="6">
    <source>
        <dbReference type="ARBA" id="ARBA00023285"/>
    </source>
</evidence>
<evidence type="ECO:0000313" key="9">
    <source>
        <dbReference type="EMBL" id="MCS3902010.1"/>
    </source>
</evidence>
<dbReference type="InterPro" id="IPR006142">
    <property type="entry name" value="INTEIN"/>
</dbReference>
<dbReference type="InterPro" id="IPR050862">
    <property type="entry name" value="RdRp_reductase_class-2"/>
</dbReference>
<dbReference type="CDD" id="cd00081">
    <property type="entry name" value="Hint"/>
    <property type="match status" value="1"/>
</dbReference>
<dbReference type="GO" id="GO:0016539">
    <property type="term" value="P:intein-mediated protein splicing"/>
    <property type="evidence" value="ECO:0007669"/>
    <property type="project" value="InterPro"/>
</dbReference>
<keyword evidence="3" id="KW-0068">Autocatalytic cleavage</keyword>
<evidence type="ECO:0000256" key="1">
    <source>
        <dbReference type="ARBA" id="ARBA00001922"/>
    </source>
</evidence>
<dbReference type="PROSITE" id="PS50817">
    <property type="entry name" value="INTEIN_N_TER"/>
    <property type="match status" value="1"/>
</dbReference>
<dbReference type="SUPFAM" id="SSF51998">
    <property type="entry name" value="PFL-like glycyl radical enzymes"/>
    <property type="match status" value="1"/>
</dbReference>
<dbReference type="PRINTS" id="PR00379">
    <property type="entry name" value="INTEIN"/>
</dbReference>
<dbReference type="InterPro" id="IPR006141">
    <property type="entry name" value="Intein_N"/>
</dbReference>
<evidence type="ECO:0000256" key="5">
    <source>
        <dbReference type="ARBA" id="ARBA00023002"/>
    </source>
</evidence>
<dbReference type="InterPro" id="IPR036844">
    <property type="entry name" value="Hint_dom_sf"/>
</dbReference>
<evidence type="ECO:0000313" key="10">
    <source>
        <dbReference type="Proteomes" id="UP001204445"/>
    </source>
</evidence>
<proteinExistence type="predicted"/>
<dbReference type="EC" id="1.17.4.1" evidence="9"/>
<dbReference type="InterPro" id="IPR004042">
    <property type="entry name" value="Intein_endonuc_central"/>
</dbReference>
<reference evidence="9" key="1">
    <citation type="submission" date="2022-08" db="EMBL/GenBank/DDBJ databases">
        <title>Genomic Encyclopedia of Type Strains, Phase III (KMG-III): the genomes of soil and plant-associated and newly described type strains.</title>
        <authorList>
            <person name="Whitman W."/>
        </authorList>
    </citation>
    <scope>NUCLEOTIDE SEQUENCE</scope>
    <source>
        <strain evidence="9">HMT 1</strain>
    </source>
</reference>
<comment type="cofactor">
    <cofactor evidence="1">
        <name>adenosylcob(III)alamin</name>
        <dbReference type="ChEBI" id="CHEBI:18408"/>
    </cofactor>
</comment>
<feature type="domain" description="DOD-type homing endonuclease" evidence="8">
    <location>
        <begin position="404"/>
        <end position="551"/>
    </location>
</feature>
<accession>A0AAE3HGP5</accession>
<keyword evidence="5 9" id="KW-0560">Oxidoreductase</keyword>
<protein>
    <submittedName>
        <fullName evidence="9">Ribonucleoside-diphosphate reductase alpha chain</fullName>
        <ecNumber evidence="9">1.17.4.1</ecNumber>
    </submittedName>
</protein>
<gene>
    <name evidence="9" type="ORF">J2T55_000002</name>
</gene>
<organism evidence="9 10">
    <name type="scientific">Methylohalomonas lacus</name>
    <dbReference type="NCBI Taxonomy" id="398773"/>
    <lineage>
        <taxon>Bacteria</taxon>
        <taxon>Pseudomonadati</taxon>
        <taxon>Pseudomonadota</taxon>
        <taxon>Gammaproteobacteria</taxon>
        <taxon>Methylohalomonadales</taxon>
        <taxon>Methylohalomonadaceae</taxon>
        <taxon>Methylohalomonas</taxon>
    </lineage>
</organism>
<sequence>MDLPLQGVSQDVLNTKYMKDGETDLSQIHDRIARSLAAVESDPAKWQPVFQRALDQGFVPAGRVVSAAGTDLQTTLINCFVQPIGDCMRGIDDDGYPGITDALAEAAETMRRGGGVGYDFSRIRPRNGIVRKTRSTASGPISYMRMFDSMCKTVESAGARRGAQMGILRCDHPDIEQFVVAKSQQGELTQFNISVGVSDPFMEAVEQDRDWPLLHKAEPSDELKAEGAYQLDDGRWVYRTIRARDLWDTIMEQTYDFAEPGVIFLDRVNADNNLWYAETIEAVNPCVTGDTWVHTAEGPRQVHELIGRPVDLLVNGRRQRSTDAGFFVTGDKPVLRLMTREGQSLRLTADHPVLRRVEPAARNALPRSEWVAAGDLQAGDRVILHDHGADIAWAGESNADEGYLLGLLLGDGTLKAQTATLSVWDEAVAPAADGTLPGNAVMRAAETAARSLPHRSDFGGWHAIEGRNEFRLNSTSLRDLAGRFGMAPGRKAVTPAIERVSSDFYTGFLRGLFDSDGSVQGTQVKGVSVRLAQSDLATLEAVQRMLGRLGIGSTIYRERRPARRAQLPDGKGGQAEYDCRAQHDLVISGGHLPRFAERIGFNDTARAERLRRALGSYRRNINRPRWYATVDSLEADGTETVYDVQVPNVHAFDANGLYVHNCGEQMLPPYGCCDLGSPDLTRFVRDPFTPEARFDFDAFSEVVATATRMLDNVLDATYWPLESQREEAMNKRRIGLGFLGLGDALIMLGLPYNTQAARDKAEQIIAAERDAAYWASVELAREKGAFPLFDADKYLASAFTQRLPEDLRKAIAEHGIRNSHLLSIAPTGTISLALADNASNGIEPPFALAYNRRVRQHDDTHRDYLVEDHALRVFRHVKGIADPRPGEAIGDWLMALKPQLGPEWVTALEMSAADHQKMVSVIAPYVDSAISKTVNVPGDYPYEDFKQLYTESWKHNAKGLATYRPSDVRGAVLSTHDSKTEQVSDMDESDPDRRLRLDEVPEPPLASLRWHKRPRPAAGNMAWTYLIDHPNSSFAVFIGQLSGGDGREQPFEVWVNGAEQPRGLGALAKSLSMDMRSADRAWLKAKLESLGKLSADDAFDMPMPPDGEVMRLPSLVAAFARLVQYRCEALGALNDDGDTPVLNALMSAKEPKTGTDGTLSWTVDINNPATGDDFMLGVKELVLPDGQRRPYSLWLSGVYPRSLDGLAKSLSFDMRIIDPAWAGAKLRQLLSYAEPQGDFLAWVPGADRQASYPSTVAYIARLVIHRYAMLGILDEEGYPMDAMGVLAYSQDHDNVVPLRNAGAQEVMPGRGCTECGNYAVIKKDGCDFCTACGAMGGCG</sequence>
<dbReference type="Pfam" id="PF14528">
    <property type="entry name" value="LAGLIDADG_3"/>
    <property type="match status" value="1"/>
</dbReference>
<dbReference type="Gene3D" id="3.10.28.10">
    <property type="entry name" value="Homing endonucleases"/>
    <property type="match status" value="1"/>
</dbReference>
<dbReference type="SMART" id="SM00306">
    <property type="entry name" value="HintN"/>
    <property type="match status" value="1"/>
</dbReference>
<dbReference type="GO" id="GO:0031419">
    <property type="term" value="F:cobalamin binding"/>
    <property type="evidence" value="ECO:0007669"/>
    <property type="project" value="UniProtKB-KW"/>
</dbReference>
<keyword evidence="4" id="KW-0651">Protein splicing</keyword>
<dbReference type="RefSeq" id="WP_259053230.1">
    <property type="nucleotide sequence ID" value="NZ_JANUCT010000001.1"/>
</dbReference>
<dbReference type="InterPro" id="IPR027434">
    <property type="entry name" value="Homing_endonucl"/>
</dbReference>
<dbReference type="Proteomes" id="UP001204445">
    <property type="component" value="Unassembled WGS sequence"/>
</dbReference>
<keyword evidence="6" id="KW-0170">Cobalt</keyword>
<dbReference type="InterPro" id="IPR000788">
    <property type="entry name" value="RNR_lg_C"/>
</dbReference>
<dbReference type="Gene3D" id="3.20.70.20">
    <property type="match status" value="2"/>
</dbReference>
<evidence type="ECO:0000256" key="4">
    <source>
        <dbReference type="ARBA" id="ARBA00023000"/>
    </source>
</evidence>
<dbReference type="PROSITE" id="PS50819">
    <property type="entry name" value="INTEIN_ENDONUCLEASE"/>
    <property type="match status" value="1"/>
</dbReference>
<comment type="caution">
    <text evidence="9">The sequence shown here is derived from an EMBL/GenBank/DDBJ whole genome shotgun (WGS) entry which is preliminary data.</text>
</comment>
<dbReference type="GO" id="GO:0004519">
    <property type="term" value="F:endonuclease activity"/>
    <property type="evidence" value="ECO:0007669"/>
    <property type="project" value="InterPro"/>
</dbReference>
<dbReference type="EMBL" id="JANUCT010000001">
    <property type="protein sequence ID" value="MCS3902010.1"/>
    <property type="molecule type" value="Genomic_DNA"/>
</dbReference>
<dbReference type="PANTHER" id="PTHR43371:SF1">
    <property type="entry name" value="RIBONUCLEOSIDE-DIPHOSPHATE REDUCTASE"/>
    <property type="match status" value="1"/>
</dbReference>
<evidence type="ECO:0000259" key="8">
    <source>
        <dbReference type="PROSITE" id="PS50819"/>
    </source>
</evidence>
<keyword evidence="10" id="KW-1185">Reference proteome</keyword>
<name>A0AAE3HGP5_9GAMM</name>
<dbReference type="PANTHER" id="PTHR43371">
    <property type="entry name" value="VITAMIN B12-DEPENDENT RIBONUCLEOTIDE REDUCTASE"/>
    <property type="match status" value="1"/>
</dbReference>
<dbReference type="NCBIfam" id="TIGR01443">
    <property type="entry name" value="intein_Cterm"/>
    <property type="match status" value="1"/>
</dbReference>
<dbReference type="InterPro" id="IPR003587">
    <property type="entry name" value="Hint_dom_N"/>
</dbReference>
<dbReference type="SUPFAM" id="SSF51294">
    <property type="entry name" value="Hedgehog/intein (Hint) domain"/>
    <property type="match status" value="1"/>
</dbReference>
<dbReference type="Gene3D" id="2.170.16.10">
    <property type="entry name" value="Hedgehog/Intein (Hint) domain"/>
    <property type="match status" value="1"/>
</dbReference>
<dbReference type="InterPro" id="IPR004860">
    <property type="entry name" value="LAGLIDADG_dom"/>
</dbReference>
<dbReference type="Pfam" id="PF02867">
    <property type="entry name" value="Ribonuc_red_lgC"/>
    <property type="match status" value="1"/>
</dbReference>
<feature type="region of interest" description="Disordered" evidence="7">
    <location>
        <begin position="974"/>
        <end position="995"/>
    </location>
</feature>
<dbReference type="InterPro" id="IPR030934">
    <property type="entry name" value="Intein_C"/>
</dbReference>
<dbReference type="SUPFAM" id="SSF55608">
    <property type="entry name" value="Homing endonucleases"/>
    <property type="match status" value="1"/>
</dbReference>
<dbReference type="PROSITE" id="PS50818">
    <property type="entry name" value="INTEIN_C_TER"/>
    <property type="match status" value="1"/>
</dbReference>
<evidence type="ECO:0000256" key="3">
    <source>
        <dbReference type="ARBA" id="ARBA00022813"/>
    </source>
</evidence>
<keyword evidence="2" id="KW-0846">Cobalamin</keyword>
<evidence type="ECO:0000256" key="7">
    <source>
        <dbReference type="SAM" id="MobiDB-lite"/>
    </source>
</evidence>
<dbReference type="GO" id="GO:0004748">
    <property type="term" value="F:ribonucleoside-diphosphate reductase activity, thioredoxin disulfide as acceptor"/>
    <property type="evidence" value="ECO:0007669"/>
    <property type="project" value="UniProtKB-EC"/>
</dbReference>
<evidence type="ECO:0000256" key="2">
    <source>
        <dbReference type="ARBA" id="ARBA00022628"/>
    </source>
</evidence>